<dbReference type="Pfam" id="PF00593">
    <property type="entry name" value="TonB_dep_Rec_b-barrel"/>
    <property type="match status" value="1"/>
</dbReference>
<dbReference type="PANTHER" id="PTHR32552:SF81">
    <property type="entry name" value="TONB-DEPENDENT OUTER MEMBRANE RECEPTOR"/>
    <property type="match status" value="1"/>
</dbReference>
<dbReference type="PATRIC" id="fig|1280951.3.peg.2312"/>
<keyword evidence="4" id="KW-0410">Iron transport</keyword>
<evidence type="ECO:0000256" key="11">
    <source>
        <dbReference type="PROSITE-ProRule" id="PRU01360"/>
    </source>
</evidence>
<dbReference type="Gene3D" id="2.40.170.20">
    <property type="entry name" value="TonB-dependent receptor, beta-barrel domain"/>
    <property type="match status" value="1"/>
</dbReference>
<dbReference type="InterPro" id="IPR012910">
    <property type="entry name" value="Plug_dom"/>
</dbReference>
<feature type="domain" description="TonB-dependent receptor-like beta-barrel" evidence="14">
    <location>
        <begin position="290"/>
        <end position="742"/>
    </location>
</feature>
<feature type="signal peptide" evidence="13">
    <location>
        <begin position="1"/>
        <end position="24"/>
    </location>
</feature>
<evidence type="ECO:0000256" key="1">
    <source>
        <dbReference type="ARBA" id="ARBA00004571"/>
    </source>
</evidence>
<accession>A0A059FPJ6</accession>
<organism evidence="16 17">
    <name type="scientific">Hyphomonas hirschiana VP5</name>
    <dbReference type="NCBI Taxonomy" id="1280951"/>
    <lineage>
        <taxon>Bacteria</taxon>
        <taxon>Pseudomonadati</taxon>
        <taxon>Pseudomonadota</taxon>
        <taxon>Alphaproteobacteria</taxon>
        <taxon>Hyphomonadales</taxon>
        <taxon>Hyphomonadaceae</taxon>
        <taxon>Hyphomonas</taxon>
    </lineage>
</organism>
<proteinExistence type="inferred from homology"/>
<dbReference type="Pfam" id="PF07715">
    <property type="entry name" value="Plug"/>
    <property type="match status" value="1"/>
</dbReference>
<feature type="domain" description="TonB-dependent receptor plug" evidence="15">
    <location>
        <begin position="50"/>
        <end position="160"/>
    </location>
</feature>
<dbReference type="OrthoDB" id="7313036at2"/>
<dbReference type="SUPFAM" id="SSF56935">
    <property type="entry name" value="Porins"/>
    <property type="match status" value="1"/>
</dbReference>
<keyword evidence="9 11" id="KW-0472">Membrane</keyword>
<dbReference type="InterPro" id="IPR000531">
    <property type="entry name" value="Beta-barrel_TonB"/>
</dbReference>
<sequence length="789" mass="85154">MQQGTRAQLLACVSIIGLTLPAWGQEEPSAQEPYVLDGVVVTARFKAESTQDIGASVAAISDEDIERLGIRDFDDISRLVAGVQNVKSQQNANNIAIRGVVDSKPDALYSTSSLYSIFLDEVSVAAPGLQRDFSSVDLNRVEIIRGPQPTLFGEGAVGGVVRYFTNDPYLDGSTVTGYARGQVESITDGGIAYSGENATSLIFAPGKAGLRVSGFYRKDEGFIDNPAEGEDVNDFDSIGGRAVLLARPTDQLELRLSAFLMRDEMGESSQVDPGSDPEDLIFSASPLSGVYKDDFDLYSGRITYDAGPLSVTSITGHYERTNSESRFSASNTFGLAPFFASDTPGTTIDSTTFQTVDREQSQFSQELRFVSDFEGPLNFTGGLYYRDKDIEERATLDCAGCAPVTSPSSRFLLDQFTTTNSEQYSGFIDGTYSITDRFRVIAGARYIDDTVSVKLVTNNVINLNPRFDGGGNIIPWTESDPLGFASPIDILVGAGFGDEFEFKLSKTLPRIGVEFDVNDDMLIYASAAEGTRNGGIGQAVAALTTSGGDPAVFYDNLSYDADEVVTLEGGIKATWLGGALTTNAGIFQTRFKDTQILVMLPASNVVNGPDQDIIGLEFETAYRFSDTLSGFLNATLLDTEFKGNYATTNTLPPGASSPFYDLKSGNEAPQAPSLSFSTGYTYARPLNDTWQITSSGVFQYVGERYSDVQNYRSSELDPLEILNLRLGLESDRWSASLFATNLLNDVEAVRVDANVLAQSVGPDGVLDSAPISVSVNRPRSFGLSLSLRY</sequence>
<keyword evidence="2 11" id="KW-0813">Transport</keyword>
<evidence type="ECO:0000256" key="8">
    <source>
        <dbReference type="ARBA" id="ARBA00023077"/>
    </source>
</evidence>
<keyword evidence="13" id="KW-0732">Signal</keyword>
<dbReference type="AlphaFoldDB" id="A0A059FPJ6"/>
<evidence type="ECO:0000256" key="6">
    <source>
        <dbReference type="ARBA" id="ARBA00023004"/>
    </source>
</evidence>
<dbReference type="RefSeq" id="WP_011646619.1">
    <property type="nucleotide sequence ID" value="NZ_ARYI01000009.1"/>
</dbReference>
<evidence type="ECO:0000313" key="17">
    <source>
        <dbReference type="Proteomes" id="UP000025061"/>
    </source>
</evidence>
<evidence type="ECO:0000256" key="13">
    <source>
        <dbReference type="SAM" id="SignalP"/>
    </source>
</evidence>
<dbReference type="PROSITE" id="PS52016">
    <property type="entry name" value="TONB_DEPENDENT_REC_3"/>
    <property type="match status" value="1"/>
</dbReference>
<dbReference type="InterPro" id="IPR036942">
    <property type="entry name" value="Beta-barrel_TonB_sf"/>
</dbReference>
<dbReference type="Proteomes" id="UP000025061">
    <property type="component" value="Unassembled WGS sequence"/>
</dbReference>
<comment type="caution">
    <text evidence="16">The sequence shown here is derived from an EMBL/GenBank/DDBJ whole genome shotgun (WGS) entry which is preliminary data.</text>
</comment>
<evidence type="ECO:0000259" key="15">
    <source>
        <dbReference type="Pfam" id="PF07715"/>
    </source>
</evidence>
<comment type="similarity">
    <text evidence="11 12">Belongs to the TonB-dependent receptor family.</text>
</comment>
<dbReference type="GO" id="GO:0009279">
    <property type="term" value="C:cell outer membrane"/>
    <property type="evidence" value="ECO:0007669"/>
    <property type="project" value="UniProtKB-SubCell"/>
</dbReference>
<keyword evidence="16" id="KW-0675">Receptor</keyword>
<evidence type="ECO:0000256" key="9">
    <source>
        <dbReference type="ARBA" id="ARBA00023136"/>
    </source>
</evidence>
<dbReference type="PANTHER" id="PTHR32552">
    <property type="entry name" value="FERRICHROME IRON RECEPTOR-RELATED"/>
    <property type="match status" value="1"/>
</dbReference>
<evidence type="ECO:0000256" key="2">
    <source>
        <dbReference type="ARBA" id="ARBA00022448"/>
    </source>
</evidence>
<evidence type="ECO:0000256" key="4">
    <source>
        <dbReference type="ARBA" id="ARBA00022496"/>
    </source>
</evidence>
<evidence type="ECO:0000313" key="16">
    <source>
        <dbReference type="EMBL" id="KCZ92595.1"/>
    </source>
</evidence>
<evidence type="ECO:0000256" key="12">
    <source>
        <dbReference type="RuleBase" id="RU003357"/>
    </source>
</evidence>
<keyword evidence="8 12" id="KW-0798">TonB box</keyword>
<keyword evidence="5 11" id="KW-0812">Transmembrane</keyword>
<evidence type="ECO:0000256" key="5">
    <source>
        <dbReference type="ARBA" id="ARBA00022692"/>
    </source>
</evidence>
<keyword evidence="17" id="KW-1185">Reference proteome</keyword>
<gene>
    <name evidence="16" type="ORF">HHI_11466</name>
</gene>
<feature type="chain" id="PRO_5001578254" evidence="13">
    <location>
        <begin position="25"/>
        <end position="789"/>
    </location>
</feature>
<keyword evidence="10 11" id="KW-0998">Cell outer membrane</keyword>
<dbReference type="EMBL" id="ARYI01000009">
    <property type="protein sequence ID" value="KCZ92595.1"/>
    <property type="molecule type" value="Genomic_DNA"/>
</dbReference>
<protein>
    <submittedName>
        <fullName evidence="16">TonB-dependent receptor</fullName>
    </submittedName>
</protein>
<evidence type="ECO:0000256" key="7">
    <source>
        <dbReference type="ARBA" id="ARBA00023065"/>
    </source>
</evidence>
<evidence type="ECO:0000256" key="3">
    <source>
        <dbReference type="ARBA" id="ARBA00022452"/>
    </source>
</evidence>
<reference evidence="16 17" key="1">
    <citation type="submission" date="2013-04" db="EMBL/GenBank/DDBJ databases">
        <title>Hyphomonas hirschiana VP5 Genome Sequencing.</title>
        <authorList>
            <person name="Lai Q."/>
            <person name="Shao Z."/>
        </authorList>
    </citation>
    <scope>NUCLEOTIDE SEQUENCE [LARGE SCALE GENOMIC DNA]</scope>
    <source>
        <strain evidence="16 17">VP5</strain>
    </source>
</reference>
<keyword evidence="7" id="KW-0406">Ion transport</keyword>
<keyword evidence="3 11" id="KW-1134">Transmembrane beta strand</keyword>
<comment type="subcellular location">
    <subcellularLocation>
        <location evidence="1 11">Cell outer membrane</location>
        <topology evidence="1 11">Multi-pass membrane protein</topology>
    </subcellularLocation>
</comment>
<dbReference type="GO" id="GO:0006826">
    <property type="term" value="P:iron ion transport"/>
    <property type="evidence" value="ECO:0007669"/>
    <property type="project" value="UniProtKB-KW"/>
</dbReference>
<evidence type="ECO:0000259" key="14">
    <source>
        <dbReference type="Pfam" id="PF00593"/>
    </source>
</evidence>
<name>A0A059FPJ6_9PROT</name>
<dbReference type="InterPro" id="IPR039426">
    <property type="entry name" value="TonB-dep_rcpt-like"/>
</dbReference>
<keyword evidence="6" id="KW-0408">Iron</keyword>
<evidence type="ECO:0000256" key="10">
    <source>
        <dbReference type="ARBA" id="ARBA00023237"/>
    </source>
</evidence>